<gene>
    <name evidence="3" type="ORF">HNR30_001858</name>
</gene>
<dbReference type="InterPro" id="IPR000914">
    <property type="entry name" value="SBP_5_dom"/>
</dbReference>
<dbReference type="Pfam" id="PF00496">
    <property type="entry name" value="SBP_bac_5"/>
    <property type="match status" value="1"/>
</dbReference>
<dbReference type="GO" id="GO:0015833">
    <property type="term" value="P:peptide transport"/>
    <property type="evidence" value="ECO:0007669"/>
    <property type="project" value="TreeGrafter"/>
</dbReference>
<dbReference type="InterPro" id="IPR030678">
    <property type="entry name" value="Peptide/Ni-bd"/>
</dbReference>
<evidence type="ECO:0000256" key="1">
    <source>
        <dbReference type="SAM" id="SignalP"/>
    </source>
</evidence>
<dbReference type="SUPFAM" id="SSF53850">
    <property type="entry name" value="Periplasmic binding protein-like II"/>
    <property type="match status" value="1"/>
</dbReference>
<dbReference type="AlphaFoldDB" id="A0A7W0CG08"/>
<feature type="domain" description="Solute-binding protein family 5" evidence="2">
    <location>
        <begin position="102"/>
        <end position="477"/>
    </location>
</feature>
<evidence type="ECO:0000313" key="3">
    <source>
        <dbReference type="EMBL" id="MBA2890517.1"/>
    </source>
</evidence>
<dbReference type="PIRSF" id="PIRSF002741">
    <property type="entry name" value="MppA"/>
    <property type="match status" value="1"/>
</dbReference>
<dbReference type="GO" id="GO:0042597">
    <property type="term" value="C:periplasmic space"/>
    <property type="evidence" value="ECO:0007669"/>
    <property type="project" value="UniProtKB-ARBA"/>
</dbReference>
<organism evidence="3 4">
    <name type="scientific">Nonomuraea soli</name>
    <dbReference type="NCBI Taxonomy" id="1032476"/>
    <lineage>
        <taxon>Bacteria</taxon>
        <taxon>Bacillati</taxon>
        <taxon>Actinomycetota</taxon>
        <taxon>Actinomycetes</taxon>
        <taxon>Streptosporangiales</taxon>
        <taxon>Streptosporangiaceae</taxon>
        <taxon>Nonomuraea</taxon>
    </lineage>
</organism>
<dbReference type="Gene3D" id="3.40.190.10">
    <property type="entry name" value="Periplasmic binding protein-like II"/>
    <property type="match status" value="1"/>
</dbReference>
<proteinExistence type="predicted"/>
<dbReference type="RefSeq" id="WP_312894303.1">
    <property type="nucleotide sequence ID" value="NZ_BAABAM010000006.1"/>
</dbReference>
<dbReference type="GO" id="GO:1904680">
    <property type="term" value="F:peptide transmembrane transporter activity"/>
    <property type="evidence" value="ECO:0007669"/>
    <property type="project" value="TreeGrafter"/>
</dbReference>
<protein>
    <submittedName>
        <fullName evidence="3">Peptide/nickel transport system substrate-binding protein</fullName>
    </submittedName>
</protein>
<comment type="caution">
    <text evidence="3">The sequence shown here is derived from an EMBL/GenBank/DDBJ whole genome shotgun (WGS) entry which is preliminary data.</text>
</comment>
<dbReference type="InterPro" id="IPR039424">
    <property type="entry name" value="SBP_5"/>
</dbReference>
<evidence type="ECO:0000259" key="2">
    <source>
        <dbReference type="Pfam" id="PF00496"/>
    </source>
</evidence>
<dbReference type="PANTHER" id="PTHR30290">
    <property type="entry name" value="PERIPLASMIC BINDING COMPONENT OF ABC TRANSPORTER"/>
    <property type="match status" value="1"/>
</dbReference>
<evidence type="ECO:0000313" key="4">
    <source>
        <dbReference type="Proteomes" id="UP000530928"/>
    </source>
</evidence>
<feature type="chain" id="PRO_5030801603" evidence="1">
    <location>
        <begin position="31"/>
        <end position="584"/>
    </location>
</feature>
<dbReference type="GO" id="GO:0043190">
    <property type="term" value="C:ATP-binding cassette (ABC) transporter complex"/>
    <property type="evidence" value="ECO:0007669"/>
    <property type="project" value="InterPro"/>
</dbReference>
<reference evidence="3 4" key="1">
    <citation type="submission" date="2020-07" db="EMBL/GenBank/DDBJ databases">
        <title>Genomic Encyclopedia of Type Strains, Phase IV (KMG-IV): sequencing the most valuable type-strain genomes for metagenomic binning, comparative biology and taxonomic classification.</title>
        <authorList>
            <person name="Goeker M."/>
        </authorList>
    </citation>
    <scope>NUCLEOTIDE SEQUENCE [LARGE SCALE GENOMIC DNA]</scope>
    <source>
        <strain evidence="3 4">DSM 45533</strain>
    </source>
</reference>
<dbReference type="Gene3D" id="3.10.105.10">
    <property type="entry name" value="Dipeptide-binding Protein, Domain 3"/>
    <property type="match status" value="1"/>
</dbReference>
<sequence>MSNRKYAGLAAGLTAGVMLLSACGTSGESAAPSGSPSAATTETAGGAADTIAYAEAQEFNSFNSIAVNNLTNRMVMQNVLSGFWDFGEKGAVTPNTDFGTYEKTSDDPLTVKYTISDKAVWSDGTAIDCDDMLLWWIVKSGKGGDFQTDGTTGVELTKAPACDKGGKSFELVYSEPFADWDSNGPANNEVLPAHVIEKESGLSEDDFIAAVKAEDKAKLAPASKAWNTIWVIQGQLPATDKIPASGPYRIESMQAGQSVTMVANDKYWGTAPATKTLIQRVIPEDQQVQALQNGEVQAIEPQPNADLVKQLEGLQGIKVQTGSSFTYEHMDFNFDSSPFKDKALREAFALCVPRQLIVDNLIKPVAADSEPLKVRNVLPFESTYAAVSDAAGFDKYAQPDIAGAKAILEKAGKVGQEVKIGHIIPNPRRTSTVDLIRDSCEQAGFKVTDAGEENFFEADGGLNTNTYDVALFAWVGSGQVSGWSSTYRTVAQGKCDADHKANNSGCYSNKEVDKLINELNGTTDKSKHPAMINQIEKLLWEDLATIPLFAHPLVTAWDEKLQGVNPNPAQSTYVWNAETWTLGS</sequence>
<dbReference type="PROSITE" id="PS51257">
    <property type="entry name" value="PROKAR_LIPOPROTEIN"/>
    <property type="match status" value="1"/>
</dbReference>
<dbReference type="Gene3D" id="3.90.76.10">
    <property type="entry name" value="Dipeptide-binding Protein, Domain 1"/>
    <property type="match status" value="1"/>
</dbReference>
<dbReference type="CDD" id="cd08501">
    <property type="entry name" value="PBP2_Lpqw"/>
    <property type="match status" value="1"/>
</dbReference>
<keyword evidence="4" id="KW-1185">Reference proteome</keyword>
<dbReference type="PANTHER" id="PTHR30290:SF65">
    <property type="entry name" value="MONOACYL PHOSPHATIDYLINOSITOL TETRAMANNOSIDE-BINDING PROTEIN LPQW-RELATED"/>
    <property type="match status" value="1"/>
</dbReference>
<dbReference type="Proteomes" id="UP000530928">
    <property type="component" value="Unassembled WGS sequence"/>
</dbReference>
<dbReference type="EMBL" id="JACDUR010000002">
    <property type="protein sequence ID" value="MBA2890517.1"/>
    <property type="molecule type" value="Genomic_DNA"/>
</dbReference>
<accession>A0A7W0CG08</accession>
<name>A0A7W0CG08_9ACTN</name>
<keyword evidence="1" id="KW-0732">Signal</keyword>
<feature type="signal peptide" evidence="1">
    <location>
        <begin position="1"/>
        <end position="30"/>
    </location>
</feature>